<keyword evidence="2" id="KW-0677">Repeat</keyword>
<dbReference type="InterPro" id="IPR001680">
    <property type="entry name" value="WD40_rpt"/>
</dbReference>
<evidence type="ECO:0000313" key="5">
    <source>
        <dbReference type="Proteomes" id="UP000749646"/>
    </source>
</evidence>
<evidence type="ECO:0000256" key="1">
    <source>
        <dbReference type="ARBA" id="ARBA00022574"/>
    </source>
</evidence>
<dbReference type="OrthoDB" id="427795at2759"/>
<dbReference type="AlphaFoldDB" id="A0A9P6IPZ6"/>
<evidence type="ECO:0000256" key="2">
    <source>
        <dbReference type="ARBA" id="ARBA00022737"/>
    </source>
</evidence>
<comment type="caution">
    <text evidence="4">The sequence shown here is derived from an EMBL/GenBank/DDBJ whole genome shotgun (WGS) entry which is preliminary data.</text>
</comment>
<accession>A0A9P6IPZ6</accession>
<keyword evidence="1 3" id="KW-0853">WD repeat</keyword>
<dbReference type="InterPro" id="IPR015943">
    <property type="entry name" value="WD40/YVTN_repeat-like_dom_sf"/>
</dbReference>
<reference evidence="4" key="1">
    <citation type="journal article" date="2020" name="Fungal Divers.">
        <title>Resolving the Mortierellaceae phylogeny through synthesis of multi-gene phylogenetics and phylogenomics.</title>
        <authorList>
            <person name="Vandepol N."/>
            <person name="Liber J."/>
            <person name="Desiro A."/>
            <person name="Na H."/>
            <person name="Kennedy M."/>
            <person name="Barry K."/>
            <person name="Grigoriev I.V."/>
            <person name="Miller A.N."/>
            <person name="O'Donnell K."/>
            <person name="Stajich J.E."/>
            <person name="Bonito G."/>
        </authorList>
    </citation>
    <scope>NUCLEOTIDE SEQUENCE</scope>
    <source>
        <strain evidence="4">MES-2147</strain>
    </source>
</reference>
<sequence length="229" mass="24452">MPHLLAGDFEGHVGLWDLTRAEVPLSYFKAHEDVVNCMDGAGSLSGRPEFVTGGVDGTVKLWDTRLNHKETSGGSSPISNMSLKKGREDYKVWCVALGGPGSDTEATGSGVDDLLVVAGYDNGDVRVMDIRFPQGNGVTQEVVEVQSGDDSTLWQACHIPQRPGVVAVSDGGGQIHLFQHGDDKTLMKPLGSHKAASEAMISLDFNEDLEGLYVGCDLDSTLRVGMVHL</sequence>
<dbReference type="Gene3D" id="2.130.10.10">
    <property type="entry name" value="YVTN repeat-like/Quinoprotein amine dehydrogenase"/>
    <property type="match status" value="1"/>
</dbReference>
<dbReference type="PROSITE" id="PS50082">
    <property type="entry name" value="WD_REPEATS_2"/>
    <property type="match status" value="1"/>
</dbReference>
<dbReference type="InterPro" id="IPR036322">
    <property type="entry name" value="WD40_repeat_dom_sf"/>
</dbReference>
<keyword evidence="5" id="KW-1185">Reference proteome</keyword>
<gene>
    <name evidence="4" type="ORF">BGZ65_006414</name>
</gene>
<dbReference type="PANTHER" id="PTHR10971">
    <property type="entry name" value="MRNA EXPORT FACTOR AND BUB3"/>
    <property type="match status" value="1"/>
</dbReference>
<name>A0A9P6IPZ6_9FUNG</name>
<protein>
    <submittedName>
        <fullName evidence="4">Uncharacterized protein</fullName>
    </submittedName>
</protein>
<organism evidence="4 5">
    <name type="scientific">Modicella reniformis</name>
    <dbReference type="NCBI Taxonomy" id="1440133"/>
    <lineage>
        <taxon>Eukaryota</taxon>
        <taxon>Fungi</taxon>
        <taxon>Fungi incertae sedis</taxon>
        <taxon>Mucoromycota</taxon>
        <taxon>Mortierellomycotina</taxon>
        <taxon>Mortierellomycetes</taxon>
        <taxon>Mortierellales</taxon>
        <taxon>Mortierellaceae</taxon>
        <taxon>Modicella</taxon>
    </lineage>
</organism>
<dbReference type="SMART" id="SM00320">
    <property type="entry name" value="WD40"/>
    <property type="match status" value="3"/>
</dbReference>
<proteinExistence type="predicted"/>
<feature type="repeat" description="WD" evidence="3">
    <location>
        <begin position="28"/>
        <end position="72"/>
    </location>
</feature>
<dbReference type="SUPFAM" id="SSF50978">
    <property type="entry name" value="WD40 repeat-like"/>
    <property type="match status" value="1"/>
</dbReference>
<dbReference type="EMBL" id="JAAAHW010009450">
    <property type="protein sequence ID" value="KAF9940672.1"/>
    <property type="molecule type" value="Genomic_DNA"/>
</dbReference>
<evidence type="ECO:0000256" key="3">
    <source>
        <dbReference type="PROSITE-ProRule" id="PRU00221"/>
    </source>
</evidence>
<dbReference type="Proteomes" id="UP000749646">
    <property type="component" value="Unassembled WGS sequence"/>
</dbReference>
<evidence type="ECO:0000313" key="4">
    <source>
        <dbReference type="EMBL" id="KAF9940672.1"/>
    </source>
</evidence>
<dbReference type="Pfam" id="PF00400">
    <property type="entry name" value="WD40"/>
    <property type="match status" value="1"/>
</dbReference>